<evidence type="ECO:0000313" key="1">
    <source>
        <dbReference type="EMBL" id="RCU43899.1"/>
    </source>
</evidence>
<dbReference type="Proteomes" id="UP000252172">
    <property type="component" value="Unassembled WGS sequence"/>
</dbReference>
<dbReference type="PANTHER" id="PTHR33639">
    <property type="entry name" value="THIOL-DISULFIDE OXIDOREDUCTASE DCC"/>
    <property type="match status" value="1"/>
</dbReference>
<proteinExistence type="predicted"/>
<gene>
    <name evidence="1" type="ORF">DQ356_02405</name>
</gene>
<accession>A0A368N3P9</accession>
<dbReference type="RefSeq" id="WP_114302881.1">
    <property type="nucleotide sequence ID" value="NZ_QPIE01000002.1"/>
</dbReference>
<protein>
    <submittedName>
        <fullName evidence="1">DUF393 domain-containing protein</fullName>
    </submittedName>
</protein>
<name>A0A368N3P9_9FLAO</name>
<dbReference type="GO" id="GO:0015035">
    <property type="term" value="F:protein-disulfide reductase activity"/>
    <property type="evidence" value="ECO:0007669"/>
    <property type="project" value="InterPro"/>
</dbReference>
<organism evidence="1 2">
    <name type="scientific">Chryseobacterium lacus</name>
    <dbReference type="NCBI Taxonomy" id="2058346"/>
    <lineage>
        <taxon>Bacteria</taxon>
        <taxon>Pseudomonadati</taxon>
        <taxon>Bacteroidota</taxon>
        <taxon>Flavobacteriia</taxon>
        <taxon>Flavobacteriales</taxon>
        <taxon>Weeksellaceae</taxon>
        <taxon>Chryseobacterium group</taxon>
        <taxon>Chryseobacterium</taxon>
    </lineage>
</organism>
<dbReference type="AlphaFoldDB" id="A0A368N3P9"/>
<comment type="caution">
    <text evidence="1">The sequence shown here is derived from an EMBL/GenBank/DDBJ whole genome shotgun (WGS) entry which is preliminary data.</text>
</comment>
<dbReference type="OrthoDB" id="9785438at2"/>
<dbReference type="PANTHER" id="PTHR33639:SF2">
    <property type="entry name" value="DUF393 DOMAIN-CONTAINING PROTEIN"/>
    <property type="match status" value="1"/>
</dbReference>
<reference evidence="1 2" key="1">
    <citation type="submission" date="2018-07" db="EMBL/GenBank/DDBJ databases">
        <title>Chryseobacterium lacus sp. nov., isolated from lake water.</title>
        <authorList>
            <person name="Li C.-M."/>
        </authorList>
    </citation>
    <scope>NUCLEOTIDE SEQUENCE [LARGE SCALE GENOMIC DNA]</scope>
    <source>
        <strain evidence="1 2">YLOS41</strain>
    </source>
</reference>
<dbReference type="InterPro" id="IPR052927">
    <property type="entry name" value="DCC_oxidoreductase"/>
</dbReference>
<dbReference type="EMBL" id="QPIE01000002">
    <property type="protein sequence ID" value="RCU43899.1"/>
    <property type="molecule type" value="Genomic_DNA"/>
</dbReference>
<dbReference type="InterPro" id="IPR007263">
    <property type="entry name" value="DCC1-like"/>
</dbReference>
<keyword evidence="2" id="KW-1185">Reference proteome</keyword>
<sequence length="137" mass="16428">MNKHPDSSKYYIFYDGACSFCNYWIQWILKNDRKDQFLFSPLQSAFGQKFLQERNLPRQQLNTLYLWRPNSFYYVKSEAVLEIAKLLGGKYQLMTAFKLFPKFFSDWVYDRIARNRSKLPGAQCHVPTAQQKEKFIE</sequence>
<evidence type="ECO:0000313" key="2">
    <source>
        <dbReference type="Proteomes" id="UP000252172"/>
    </source>
</evidence>
<dbReference type="Pfam" id="PF04134">
    <property type="entry name" value="DCC1-like"/>
    <property type="match status" value="1"/>
</dbReference>